<organism evidence="1 2">
    <name type="scientific">Flavobacterium covae</name>
    <dbReference type="NCBI Taxonomy" id="2906076"/>
    <lineage>
        <taxon>Bacteria</taxon>
        <taxon>Pseudomonadati</taxon>
        <taxon>Bacteroidota</taxon>
        <taxon>Flavobacteriia</taxon>
        <taxon>Flavobacteriales</taxon>
        <taxon>Flavobacteriaceae</taxon>
        <taxon>Flavobacterium</taxon>
    </lineage>
</organism>
<protein>
    <submittedName>
        <fullName evidence="1">Uncharacterized protein</fullName>
    </submittedName>
</protein>
<comment type="caution">
    <text evidence="1">The sequence shown here is derived from an EMBL/GenBank/DDBJ whole genome shotgun (WGS) entry which is preliminary data.</text>
</comment>
<dbReference type="Proteomes" id="UP001621713">
    <property type="component" value="Unassembled WGS sequence"/>
</dbReference>
<name>A0ABW8PI63_9FLAO</name>
<sequence>MIRDILDKYCVLLKKEVFEDFSSYALLVELKHYLPSLKSEILLNCISYENNKKEEYLKYVINEITNSTFDINYSENNLKKWLVKYDISLDKILNDHITHQAIYNKLNADYNKYDGFENGLEKQLLFNIQDEFNKYFSKIYANYVIDFCISNIPLKNSKIESLDISENNYKDTYFDKFCELIDDYTILKKSTAIGVMIDLQLCIKEIKSETLLELQQKDINRNDHLEFKINEVEKCNYDNNADIHYVEKWLKNYSISIEEILNNTFQSSSITGLIDSHYNDMEKFSKEKDLAYDIQADFYLYFCKYYADELIEYFKSKMTISETNIIETENVNQLSVNQAIILLDKLGVFTDKTFENLPNTKKAKLISQLLGRNEKNIKTAIEKLELKPSEITTNYKKDIDKIERILNNLE</sequence>
<gene>
    <name evidence="1" type="ORF">V3467_10450</name>
</gene>
<keyword evidence="2" id="KW-1185">Reference proteome</keyword>
<dbReference type="EMBL" id="JAZHOJ010000021">
    <property type="protein sequence ID" value="MFK7004262.1"/>
    <property type="molecule type" value="Genomic_DNA"/>
</dbReference>
<accession>A0ABW8PI63</accession>
<dbReference type="RefSeq" id="WP_088466688.1">
    <property type="nucleotide sequence ID" value="NZ_JAZHOJ010000021.1"/>
</dbReference>
<evidence type="ECO:0000313" key="2">
    <source>
        <dbReference type="Proteomes" id="UP001621713"/>
    </source>
</evidence>
<proteinExistence type="predicted"/>
<reference evidence="1 2" key="1">
    <citation type="submission" date="2024-02" db="EMBL/GenBank/DDBJ databases">
        <title>Comparative Genomic Analysis of Flavobacterium Species Causing Columnaris Disease of Freshwater Fish in Thailand: Insights into Virulence and Resistance Mechanisms.</title>
        <authorList>
            <person name="Nguyen D."/>
            <person name="Chokmangmeepisarn P."/>
            <person name="Khianchaikhan K."/>
            <person name="Morishita M."/>
            <person name="Bunnoy A."/>
            <person name="Rodkhum C."/>
        </authorList>
    </citation>
    <scope>NUCLEOTIDE SEQUENCE [LARGE SCALE GENOMIC DNA]</scope>
    <source>
        <strain evidence="1 2">PCBSB2203</strain>
    </source>
</reference>
<evidence type="ECO:0000313" key="1">
    <source>
        <dbReference type="EMBL" id="MFK7004262.1"/>
    </source>
</evidence>